<dbReference type="Pfam" id="PF01867">
    <property type="entry name" value="Cas_Cas1"/>
    <property type="match status" value="1"/>
</dbReference>
<dbReference type="InterPro" id="IPR042206">
    <property type="entry name" value="CRISPR-assoc_Cas1_C"/>
</dbReference>
<keyword evidence="1 9" id="KW-0540">Nuclease</keyword>
<accession>A0A0P1NUA3</accession>
<gene>
    <name evidence="9" type="primary">cas1</name>
    <name evidence="11" type="ORF">JGI4_00213</name>
    <name evidence="10" type="ORF">JGI8_01369</name>
</gene>
<dbReference type="Proteomes" id="UP000182200">
    <property type="component" value="Unassembled WGS sequence"/>
</dbReference>
<dbReference type="AlphaFoldDB" id="A0A0N7MTF1"/>
<evidence type="ECO:0000313" key="12">
    <source>
        <dbReference type="Proteomes" id="UP000182011"/>
    </source>
</evidence>
<feature type="binding site" evidence="9">
    <location>
        <position position="168"/>
    </location>
    <ligand>
        <name>Mn(2+)</name>
        <dbReference type="ChEBI" id="CHEBI:29035"/>
    </ligand>
</feature>
<accession>A0A0P1P0J9</accession>
<keyword evidence="2 9" id="KW-0479">Metal-binding</keyword>
<feature type="binding site" evidence="9">
    <location>
        <position position="236"/>
    </location>
    <ligand>
        <name>Mn(2+)</name>
        <dbReference type="ChEBI" id="CHEBI:29035"/>
    </ligand>
</feature>
<keyword evidence="3 9" id="KW-0255">Endonuclease</keyword>
<comment type="subunit">
    <text evidence="9">Homodimer, forms a heterotetramer with a Cas2 homodimer.</text>
</comment>
<evidence type="ECO:0000256" key="7">
    <source>
        <dbReference type="ARBA" id="ARBA00023125"/>
    </source>
</evidence>
<dbReference type="InterPro" id="IPR019858">
    <property type="entry name" value="CRISPR-assoc_Cas1_HMARI/TNEAP"/>
</dbReference>
<evidence type="ECO:0000256" key="4">
    <source>
        <dbReference type="ARBA" id="ARBA00022801"/>
    </source>
</evidence>
<dbReference type="EC" id="3.1.-.-" evidence="9"/>
<dbReference type="GO" id="GO:0043571">
    <property type="term" value="P:maintenance of CRISPR repeat elements"/>
    <property type="evidence" value="ECO:0007669"/>
    <property type="project" value="UniProtKB-UniRule"/>
</dbReference>
<accession>A0A0P1P2Z5</accession>
<accession>A0A0N7MT98</accession>
<comment type="cofactor">
    <cofactor evidence="9">
        <name>Mg(2+)</name>
        <dbReference type="ChEBI" id="CHEBI:18420"/>
    </cofactor>
    <cofactor evidence="9">
        <name>Mn(2+)</name>
        <dbReference type="ChEBI" id="CHEBI:29035"/>
    </cofactor>
</comment>
<accession>A0A0P1L8L6</accession>
<dbReference type="InterPro" id="IPR042211">
    <property type="entry name" value="CRISPR-assoc_Cas1_N"/>
</dbReference>
<organism evidence="11 12">
    <name type="scientific">Candidatus Kryptonium thompsonii</name>
    <dbReference type="NCBI Taxonomy" id="1633631"/>
    <lineage>
        <taxon>Bacteria</taxon>
        <taxon>Pseudomonadati</taxon>
        <taxon>Candidatus Kryptoniota</taxon>
        <taxon>Candidatus Kryptonium</taxon>
    </lineage>
</organism>
<evidence type="ECO:0000256" key="5">
    <source>
        <dbReference type="ARBA" id="ARBA00022842"/>
    </source>
</evidence>
<dbReference type="OrthoDB" id="9803119at2"/>
<evidence type="ECO:0000256" key="3">
    <source>
        <dbReference type="ARBA" id="ARBA00022759"/>
    </source>
</evidence>
<accession>A0A0P1M799</accession>
<dbReference type="HAMAP" id="MF_01470">
    <property type="entry name" value="Cas1"/>
    <property type="match status" value="1"/>
</dbReference>
<dbReference type="Gene3D" id="3.100.10.20">
    <property type="entry name" value="CRISPR-associated endonuclease Cas1, N-terminal domain"/>
    <property type="match status" value="1"/>
</dbReference>
<name>A0A0N7MTF1_9BACT</name>
<dbReference type="NCBIfam" id="TIGR03641">
    <property type="entry name" value="cas1_HMARI"/>
    <property type="match status" value="1"/>
</dbReference>
<evidence type="ECO:0000313" key="11">
    <source>
        <dbReference type="EMBL" id="CUU01226.1"/>
    </source>
</evidence>
<comment type="function">
    <text evidence="9">CRISPR (clustered regularly interspaced short palindromic repeat), is an adaptive immune system that provides protection against mobile genetic elements (viruses, transposable elements and conjugative plasmids). CRISPR clusters contain spacers, sequences complementary to antecedent mobile elements, and target invading nucleic acids. CRISPR clusters are transcribed and processed into CRISPR RNA (crRNA). Acts as a dsDNA endonuclease. Involved in the integration of spacer DNA into the CRISPR cassette.</text>
</comment>
<dbReference type="InterPro" id="IPR002729">
    <property type="entry name" value="CRISPR-assoc_Cas1"/>
</dbReference>
<accession>A0A0P1LS06</accession>
<comment type="similarity">
    <text evidence="9">Belongs to the CRISPR-associated endonuclease Cas1 family.</text>
</comment>
<dbReference type="STRING" id="1633631.GCA_001442925_00215"/>
<protein>
    <recommendedName>
        <fullName evidence="9">CRISPR-associated endonuclease Cas1</fullName>
        <ecNumber evidence="9">3.1.-.-</ecNumber>
    </recommendedName>
</protein>
<keyword evidence="8 9" id="KW-0464">Manganese</keyword>
<accession>A0A0S4MQC6</accession>
<dbReference type="GO" id="GO:0046872">
    <property type="term" value="F:metal ion binding"/>
    <property type="evidence" value="ECO:0007669"/>
    <property type="project" value="UniProtKB-UniRule"/>
</dbReference>
<dbReference type="GO" id="GO:0016787">
    <property type="term" value="F:hydrolase activity"/>
    <property type="evidence" value="ECO:0007669"/>
    <property type="project" value="UniProtKB-KW"/>
</dbReference>
<dbReference type="EMBL" id="CZVI01000019">
    <property type="protein sequence ID" value="CUS89957.1"/>
    <property type="molecule type" value="Genomic_DNA"/>
</dbReference>
<accession>A0A0N7MTF1</accession>
<keyword evidence="4 9" id="KW-0378">Hydrolase</keyword>
<feature type="binding site" evidence="9">
    <location>
        <position position="251"/>
    </location>
    <ligand>
        <name>Mn(2+)</name>
        <dbReference type="ChEBI" id="CHEBI:29035"/>
    </ligand>
</feature>
<keyword evidence="5 9" id="KW-0460">Magnesium</keyword>
<evidence type="ECO:0000256" key="2">
    <source>
        <dbReference type="ARBA" id="ARBA00022723"/>
    </source>
</evidence>
<dbReference type="RefSeq" id="WP_047134766.1">
    <property type="nucleotide sequence ID" value="NZ_CZVI01000019.1"/>
</dbReference>
<sequence length="344" mass="40755">MKKPLYIMRHGRLRRKENTIVFEFSDEKEENIQRKIIPIESIDSIFVFGEIDINSKALNFLAKNDISLHVFDYYGHYSGTFFPREGSISGYIIVRQVEFYLDPNLRIEIAKEIINSAGHNILKNLKYYQSRSDDLEFQDEIEFIISDIKSSLDKVRNCEKIEEILGIEGRINKIYLDAWNFIIKSDEEVFKFEKRERRPPTNPINALISFGNSLLYSVVLDEIYKTQLNPAVSFLHEPATKRFSLSLDLSEIFKPLLVDRLIFSLINHRQIKAEHFNEDLNYTYLNDKGRKIFIGEFDKKLETTIKHPKLKRSVSYRTLIKLECYKLIKHIMGEEKYEGFKIWW</sequence>
<dbReference type="EMBL" id="FAOP01000001">
    <property type="protein sequence ID" value="CUU01226.1"/>
    <property type="molecule type" value="Genomic_DNA"/>
</dbReference>
<evidence type="ECO:0000256" key="8">
    <source>
        <dbReference type="ARBA" id="ARBA00023211"/>
    </source>
</evidence>
<accession>A0A0P1NW55</accession>
<evidence type="ECO:0000313" key="10">
    <source>
        <dbReference type="EMBL" id="CUS89957.1"/>
    </source>
</evidence>
<dbReference type="PANTHER" id="PTHR43219">
    <property type="entry name" value="CRISPR-ASSOCIATED ENDONUCLEASE CAS1"/>
    <property type="match status" value="1"/>
</dbReference>
<evidence type="ECO:0000313" key="13">
    <source>
        <dbReference type="Proteomes" id="UP000182200"/>
    </source>
</evidence>
<dbReference type="NCBIfam" id="TIGR00287">
    <property type="entry name" value="cas1"/>
    <property type="match status" value="1"/>
</dbReference>
<dbReference type="CDD" id="cd09722">
    <property type="entry name" value="Cas1_I-B"/>
    <property type="match status" value="1"/>
</dbReference>
<reference evidence="11" key="1">
    <citation type="submission" date="2015-11" db="EMBL/GenBank/DDBJ databases">
        <authorList>
            <person name="Zhang Y."/>
            <person name="Guo Z."/>
        </authorList>
    </citation>
    <scope>NUCLEOTIDE SEQUENCE [LARGE SCALE GENOMIC DNA]</scope>
    <source>
        <strain evidence="11">JGI-4</strain>
    </source>
</reference>
<dbReference type="Gene3D" id="1.20.120.920">
    <property type="entry name" value="CRISPR-associated endonuclease Cas1, C-terminal domain"/>
    <property type="match status" value="1"/>
</dbReference>
<dbReference type="PANTHER" id="PTHR43219:SF2">
    <property type="entry name" value="CRISPR-ASSOCIATED ENDONUCLEASE CAS1"/>
    <property type="match status" value="1"/>
</dbReference>
<reference evidence="12 13" key="2">
    <citation type="submission" date="2015-11" db="EMBL/GenBank/DDBJ databases">
        <authorList>
            <person name="Varghese N."/>
        </authorList>
    </citation>
    <scope>NUCLEOTIDE SEQUENCE [LARGE SCALE GENOMIC DNA]</scope>
    <source>
        <strain evidence="10 13">JGI-8</strain>
    </source>
</reference>
<accession>A0A0P1LDG3</accession>
<evidence type="ECO:0000256" key="9">
    <source>
        <dbReference type="HAMAP-Rule" id="MF_01470"/>
    </source>
</evidence>
<evidence type="ECO:0000256" key="1">
    <source>
        <dbReference type="ARBA" id="ARBA00022722"/>
    </source>
</evidence>
<dbReference type="GO" id="GO:0004520">
    <property type="term" value="F:DNA endonuclease activity"/>
    <property type="evidence" value="ECO:0007669"/>
    <property type="project" value="InterPro"/>
</dbReference>
<keyword evidence="13" id="KW-1185">Reference proteome</keyword>
<proteinExistence type="inferred from homology"/>
<dbReference type="GO" id="GO:0051607">
    <property type="term" value="P:defense response to virus"/>
    <property type="evidence" value="ECO:0007669"/>
    <property type="project" value="UniProtKB-UniRule"/>
</dbReference>
<evidence type="ECO:0000256" key="6">
    <source>
        <dbReference type="ARBA" id="ARBA00023118"/>
    </source>
</evidence>
<keyword evidence="6 9" id="KW-0051">Antiviral defense</keyword>
<dbReference type="GO" id="GO:0003677">
    <property type="term" value="F:DNA binding"/>
    <property type="evidence" value="ECO:0007669"/>
    <property type="project" value="UniProtKB-KW"/>
</dbReference>
<keyword evidence="7 9" id="KW-0238">DNA-binding</keyword>
<dbReference type="Proteomes" id="UP000182011">
    <property type="component" value="Unassembled WGS sequence"/>
</dbReference>